<dbReference type="Proteomes" id="UP001181355">
    <property type="component" value="Chromosome"/>
</dbReference>
<gene>
    <name evidence="1" type="ORF">RF679_18090</name>
</gene>
<dbReference type="EMBL" id="CP133720">
    <property type="protein sequence ID" value="WMW80528.1"/>
    <property type="molecule type" value="Genomic_DNA"/>
</dbReference>
<protein>
    <recommendedName>
        <fullName evidence="3">Lipoprotein</fullName>
    </recommendedName>
</protein>
<reference evidence="1" key="1">
    <citation type="submission" date="2023-09" db="EMBL/GenBank/DDBJ databases">
        <title>Undibacterium sp. 20NA77.5 isolated from freshwater.</title>
        <authorList>
            <person name="Le V."/>
            <person name="Ko S.-R."/>
            <person name="Ahn C.-Y."/>
            <person name="Oh H.-M."/>
        </authorList>
    </citation>
    <scope>NUCLEOTIDE SEQUENCE</scope>
    <source>
        <strain evidence="1">20NA77.5</strain>
    </source>
</reference>
<keyword evidence="2" id="KW-1185">Reference proteome</keyword>
<evidence type="ECO:0008006" key="3">
    <source>
        <dbReference type="Google" id="ProtNLM"/>
    </source>
</evidence>
<sequence length="171" mass="18442">MVCTLLSACGGESAKLLPTPVETNQALILQHQSIWNANKLNNYSFIYASAPRCDTADPFPAVTITVKNGQAVSATFPILKEVKADTPGAVATTISGPNGSNTIYHVFELHETSGFRVTIADVFKTMLEQNQKQNLTNIRFQETLGSPLAFEILGPGKCDTFVVSISKPEPL</sequence>
<name>A0ABY9RH29_9BURK</name>
<dbReference type="RefSeq" id="WP_309482020.1">
    <property type="nucleotide sequence ID" value="NZ_CP133720.1"/>
</dbReference>
<evidence type="ECO:0000313" key="2">
    <source>
        <dbReference type="Proteomes" id="UP001181355"/>
    </source>
</evidence>
<proteinExistence type="predicted"/>
<accession>A0ABY9RH29</accession>
<organism evidence="1 2">
    <name type="scientific">Undibacterium cyanobacteriorum</name>
    <dbReference type="NCBI Taxonomy" id="3073561"/>
    <lineage>
        <taxon>Bacteria</taxon>
        <taxon>Pseudomonadati</taxon>
        <taxon>Pseudomonadota</taxon>
        <taxon>Betaproteobacteria</taxon>
        <taxon>Burkholderiales</taxon>
        <taxon>Oxalobacteraceae</taxon>
        <taxon>Undibacterium</taxon>
    </lineage>
</organism>
<evidence type="ECO:0000313" key="1">
    <source>
        <dbReference type="EMBL" id="WMW80528.1"/>
    </source>
</evidence>